<dbReference type="PANTHER" id="PTHR24418">
    <property type="entry name" value="TYROSINE-PROTEIN KINASE"/>
    <property type="match status" value="1"/>
</dbReference>
<evidence type="ECO:0000313" key="5">
    <source>
        <dbReference type="Proteomes" id="UP000288716"/>
    </source>
</evidence>
<dbReference type="Proteomes" id="UP000288716">
    <property type="component" value="Unassembled WGS sequence"/>
</dbReference>
<name>A0A443RSH1_9ACAR</name>
<sequence length="183" mass="20941">MVTELAPCGSLRDRLRKQCGHTSISLLVNYGIQIAAGMSYLESKRFIHRDLAARNILLASPTKLKIGDFGLMRALQSHEDCYVMNEQRKVPFPWCAPESLKSRQFSSASDTWMFGVTLWEMYTFGQEPWVGLNGAQILQKIDKEGERLPQPEVCPPIIYELMLQCWAKVPEERPTFTALRDFL</sequence>
<gene>
    <name evidence="4" type="ORF">B4U80_07305</name>
</gene>
<dbReference type="SUPFAM" id="SSF56112">
    <property type="entry name" value="Protein kinase-like (PK-like)"/>
    <property type="match status" value="1"/>
</dbReference>
<dbReference type="PRINTS" id="PR00109">
    <property type="entry name" value="TYRKINASE"/>
</dbReference>
<evidence type="ECO:0000313" key="4">
    <source>
        <dbReference type="EMBL" id="RWS18188.1"/>
    </source>
</evidence>
<proteinExistence type="predicted"/>
<dbReference type="FunFam" id="1.10.510.10:FF:000080">
    <property type="entry name" value="Putative activated CDC42 kinase 1"/>
    <property type="match status" value="1"/>
</dbReference>
<dbReference type="SMART" id="SM00219">
    <property type="entry name" value="TyrKc"/>
    <property type="match status" value="1"/>
</dbReference>
<dbReference type="InterPro" id="IPR008266">
    <property type="entry name" value="Tyr_kinase_AS"/>
</dbReference>
<dbReference type="InterPro" id="IPR011009">
    <property type="entry name" value="Kinase-like_dom_sf"/>
</dbReference>
<dbReference type="PROSITE" id="PS50011">
    <property type="entry name" value="PROTEIN_KINASE_DOM"/>
    <property type="match status" value="1"/>
</dbReference>
<keyword evidence="2" id="KW-0067">ATP-binding</keyword>
<organism evidence="4 5">
    <name type="scientific">Leptotrombidium deliense</name>
    <dbReference type="NCBI Taxonomy" id="299467"/>
    <lineage>
        <taxon>Eukaryota</taxon>
        <taxon>Metazoa</taxon>
        <taxon>Ecdysozoa</taxon>
        <taxon>Arthropoda</taxon>
        <taxon>Chelicerata</taxon>
        <taxon>Arachnida</taxon>
        <taxon>Acari</taxon>
        <taxon>Acariformes</taxon>
        <taxon>Trombidiformes</taxon>
        <taxon>Prostigmata</taxon>
        <taxon>Anystina</taxon>
        <taxon>Parasitengona</taxon>
        <taxon>Trombiculoidea</taxon>
        <taxon>Trombiculidae</taxon>
        <taxon>Leptotrombidium</taxon>
    </lineage>
</organism>
<dbReference type="OrthoDB" id="6508876at2759"/>
<keyword evidence="4" id="KW-0808">Transferase</keyword>
<comment type="caution">
    <text evidence="4">The sequence shown here is derived from an EMBL/GenBank/DDBJ whole genome shotgun (WGS) entry which is preliminary data.</text>
</comment>
<dbReference type="InterPro" id="IPR000719">
    <property type="entry name" value="Prot_kinase_dom"/>
</dbReference>
<evidence type="ECO:0000256" key="2">
    <source>
        <dbReference type="ARBA" id="ARBA00022840"/>
    </source>
</evidence>
<dbReference type="VEuPathDB" id="VectorBase:LDEU013852"/>
<dbReference type="GO" id="GO:0002009">
    <property type="term" value="P:morphogenesis of an epithelium"/>
    <property type="evidence" value="ECO:0007669"/>
    <property type="project" value="UniProtKB-ARBA"/>
</dbReference>
<dbReference type="EMBL" id="NCKV01044309">
    <property type="protein sequence ID" value="RWS18188.1"/>
    <property type="molecule type" value="Genomic_DNA"/>
</dbReference>
<feature type="non-terminal residue" evidence="4">
    <location>
        <position position="183"/>
    </location>
</feature>
<dbReference type="PROSITE" id="PS00109">
    <property type="entry name" value="PROTEIN_KINASE_TYR"/>
    <property type="match status" value="1"/>
</dbReference>
<dbReference type="GO" id="GO:0004713">
    <property type="term" value="F:protein tyrosine kinase activity"/>
    <property type="evidence" value="ECO:0007669"/>
    <property type="project" value="InterPro"/>
</dbReference>
<keyword evidence="1" id="KW-0547">Nucleotide-binding</keyword>
<protein>
    <submittedName>
        <fullName evidence="4">Activated CDC42 kinase 1-like protein</fullName>
    </submittedName>
</protein>
<dbReference type="InterPro" id="IPR050198">
    <property type="entry name" value="Non-receptor_tyrosine_kinases"/>
</dbReference>
<evidence type="ECO:0000259" key="3">
    <source>
        <dbReference type="PROSITE" id="PS50011"/>
    </source>
</evidence>
<dbReference type="AlphaFoldDB" id="A0A443RSH1"/>
<evidence type="ECO:0000256" key="1">
    <source>
        <dbReference type="ARBA" id="ARBA00022741"/>
    </source>
</evidence>
<reference evidence="4 5" key="1">
    <citation type="journal article" date="2018" name="Gigascience">
        <title>Genomes of trombidid mites reveal novel predicted allergens and laterally-transferred genes associated with secondary metabolism.</title>
        <authorList>
            <person name="Dong X."/>
            <person name="Chaisiri K."/>
            <person name="Xia D."/>
            <person name="Armstrong S.D."/>
            <person name="Fang Y."/>
            <person name="Donnelly M.J."/>
            <person name="Kadowaki T."/>
            <person name="McGarry J.W."/>
            <person name="Darby A.C."/>
            <person name="Makepeace B.L."/>
        </authorList>
    </citation>
    <scope>NUCLEOTIDE SEQUENCE [LARGE SCALE GENOMIC DNA]</scope>
    <source>
        <strain evidence="4">UoL-UT</strain>
    </source>
</reference>
<feature type="domain" description="Protein kinase" evidence="3">
    <location>
        <begin position="1"/>
        <end position="183"/>
    </location>
</feature>
<dbReference type="STRING" id="299467.A0A443RSH1"/>
<dbReference type="InterPro" id="IPR020635">
    <property type="entry name" value="Tyr_kinase_cat_dom"/>
</dbReference>
<dbReference type="GO" id="GO:0005524">
    <property type="term" value="F:ATP binding"/>
    <property type="evidence" value="ECO:0007669"/>
    <property type="project" value="UniProtKB-KW"/>
</dbReference>
<keyword evidence="4" id="KW-0418">Kinase</keyword>
<accession>A0A443RSH1</accession>
<dbReference type="Gene3D" id="1.10.510.10">
    <property type="entry name" value="Transferase(Phosphotransferase) domain 1"/>
    <property type="match status" value="1"/>
</dbReference>
<dbReference type="InterPro" id="IPR001245">
    <property type="entry name" value="Ser-Thr/Tyr_kinase_cat_dom"/>
</dbReference>
<dbReference type="Pfam" id="PF07714">
    <property type="entry name" value="PK_Tyr_Ser-Thr"/>
    <property type="match status" value="1"/>
</dbReference>
<keyword evidence="5" id="KW-1185">Reference proteome</keyword>